<evidence type="ECO:0000256" key="3">
    <source>
        <dbReference type="PROSITE-ProRule" id="PRU00221"/>
    </source>
</evidence>
<dbReference type="InterPro" id="IPR039328">
    <property type="entry name" value="WDR89"/>
</dbReference>
<protein>
    <recommendedName>
        <fullName evidence="7">WD40 repeat-like protein</fullName>
    </recommendedName>
</protein>
<dbReference type="Proteomes" id="UP000654370">
    <property type="component" value="Unassembled WGS sequence"/>
</dbReference>
<keyword evidence="6" id="KW-1185">Reference proteome</keyword>
<proteinExistence type="predicted"/>
<dbReference type="Pfam" id="PF00400">
    <property type="entry name" value="WD40"/>
    <property type="match status" value="1"/>
</dbReference>
<dbReference type="InterPro" id="IPR001680">
    <property type="entry name" value="WD40_rpt"/>
</dbReference>
<dbReference type="OrthoDB" id="25131at2759"/>
<dbReference type="InterPro" id="IPR036322">
    <property type="entry name" value="WD40_repeat_dom_sf"/>
</dbReference>
<dbReference type="PANTHER" id="PTHR22889:SF0">
    <property type="entry name" value="WD REPEAT-CONTAINING PROTEIN 89"/>
    <property type="match status" value="1"/>
</dbReference>
<evidence type="ECO:0000256" key="1">
    <source>
        <dbReference type="ARBA" id="ARBA00022574"/>
    </source>
</evidence>
<reference evidence="5" key="1">
    <citation type="submission" date="2020-12" db="EMBL/GenBank/DDBJ databases">
        <title>Metabolic potential, ecology and presence of endohyphal bacteria is reflected in genomic diversity of Mucoromycotina.</title>
        <authorList>
            <person name="Muszewska A."/>
            <person name="Okrasinska A."/>
            <person name="Steczkiewicz K."/>
            <person name="Drgas O."/>
            <person name="Orlowska M."/>
            <person name="Perlinska-Lenart U."/>
            <person name="Aleksandrzak-Piekarczyk T."/>
            <person name="Szatraj K."/>
            <person name="Zielenkiewicz U."/>
            <person name="Pilsyk S."/>
            <person name="Malc E."/>
            <person name="Mieczkowski P."/>
            <person name="Kruszewska J.S."/>
            <person name="Biernat P."/>
            <person name="Pawlowska J."/>
        </authorList>
    </citation>
    <scope>NUCLEOTIDE SEQUENCE</scope>
    <source>
        <strain evidence="5">WA0000067209</strain>
    </source>
</reference>
<dbReference type="PROSITE" id="PS50294">
    <property type="entry name" value="WD_REPEATS_REGION"/>
    <property type="match status" value="1"/>
</dbReference>
<dbReference type="PANTHER" id="PTHR22889">
    <property type="entry name" value="WD REPEAT-CONTAINING PROTEIN 89"/>
    <property type="match status" value="1"/>
</dbReference>
<dbReference type="Gene3D" id="2.130.10.10">
    <property type="entry name" value="YVTN repeat-like/Quinoprotein amine dehydrogenase"/>
    <property type="match status" value="2"/>
</dbReference>
<keyword evidence="2" id="KW-0677">Repeat</keyword>
<dbReference type="SUPFAM" id="SSF50978">
    <property type="entry name" value="WD40 repeat-like"/>
    <property type="match status" value="1"/>
</dbReference>
<name>A0A8H7PPR0_MORIS</name>
<dbReference type="PROSITE" id="PS50082">
    <property type="entry name" value="WD_REPEATS_2"/>
    <property type="match status" value="1"/>
</dbReference>
<comment type="caution">
    <text evidence="5">The sequence shown here is derived from an EMBL/GenBank/DDBJ whole genome shotgun (WGS) entry which is preliminary data.</text>
</comment>
<evidence type="ECO:0000256" key="4">
    <source>
        <dbReference type="SAM" id="MobiDB-lite"/>
    </source>
</evidence>
<gene>
    <name evidence="5" type="ORF">INT43_003068</name>
</gene>
<feature type="region of interest" description="Disordered" evidence="4">
    <location>
        <begin position="336"/>
        <end position="358"/>
    </location>
</feature>
<evidence type="ECO:0000313" key="6">
    <source>
        <dbReference type="Proteomes" id="UP000654370"/>
    </source>
</evidence>
<evidence type="ECO:0008006" key="7">
    <source>
        <dbReference type="Google" id="ProtNLM"/>
    </source>
</evidence>
<dbReference type="EMBL" id="JAEPQZ010000008">
    <property type="protein sequence ID" value="KAG2177821.1"/>
    <property type="molecule type" value="Genomic_DNA"/>
</dbReference>
<feature type="repeat" description="WD" evidence="3">
    <location>
        <begin position="297"/>
        <end position="329"/>
    </location>
</feature>
<sequence length="358" mass="39443">MAQFQLSQANDLLVPMHLYKSTHFALDNSYIYDVTANSSHVIVSASNNQIKLYNPETLSIANTLVYHNEKITKIKPVGEHELFSASLDGQIARWDLRTNNVVQQFKAAPSSVSAFDINCNGTVIAAGSELEAHDAKLMFLDTRTSQMLASFDESHSDDITEINYHPTIPHQLISASTDGLICQFDTSTYDEEENIIAVINSGSSVNKAGYFGPSAEYIYCLTHIETLSLHNLEGDVVSNFGDIRQATQPGQLQVDYAVDCRYEPVAQRLYMLTGSNSGDINVMHVNIGQLQLCQSLKGGHTEVIRSIHWNPQDNVMFSGGEDAKLCTWSNAPPPADATGNGVVRGLPSRMQTKRHSPY</sequence>
<evidence type="ECO:0000256" key="2">
    <source>
        <dbReference type="ARBA" id="ARBA00022737"/>
    </source>
</evidence>
<keyword evidence="1 3" id="KW-0853">WD repeat</keyword>
<dbReference type="AlphaFoldDB" id="A0A8H7PPR0"/>
<organism evidence="5 6">
    <name type="scientific">Mortierella isabellina</name>
    <name type="common">Filamentous fungus</name>
    <name type="synonym">Umbelopsis isabellina</name>
    <dbReference type="NCBI Taxonomy" id="91625"/>
    <lineage>
        <taxon>Eukaryota</taxon>
        <taxon>Fungi</taxon>
        <taxon>Fungi incertae sedis</taxon>
        <taxon>Mucoromycota</taxon>
        <taxon>Mucoromycotina</taxon>
        <taxon>Umbelopsidomycetes</taxon>
        <taxon>Umbelopsidales</taxon>
        <taxon>Umbelopsidaceae</taxon>
        <taxon>Umbelopsis</taxon>
    </lineage>
</organism>
<dbReference type="SMART" id="SM00320">
    <property type="entry name" value="WD40"/>
    <property type="match status" value="5"/>
</dbReference>
<accession>A0A8H7PPR0</accession>
<evidence type="ECO:0000313" key="5">
    <source>
        <dbReference type="EMBL" id="KAG2177821.1"/>
    </source>
</evidence>
<dbReference type="InterPro" id="IPR015943">
    <property type="entry name" value="WD40/YVTN_repeat-like_dom_sf"/>
</dbReference>